<proteinExistence type="predicted"/>
<dbReference type="Pfam" id="PF05226">
    <property type="entry name" value="CHASE2"/>
    <property type="match status" value="1"/>
</dbReference>
<name>A0A383EX83_9ZZZZ</name>
<evidence type="ECO:0000313" key="3">
    <source>
        <dbReference type="EMBL" id="SVE61562.1"/>
    </source>
</evidence>
<accession>A0A383EX83</accession>
<keyword evidence="1" id="KW-0812">Transmembrane</keyword>
<gene>
    <name evidence="3" type="ORF">METZ01_LOCUS514416</name>
</gene>
<evidence type="ECO:0000259" key="2">
    <source>
        <dbReference type="Pfam" id="PF05226"/>
    </source>
</evidence>
<protein>
    <recommendedName>
        <fullName evidence="2">CHASE2 domain-containing protein</fullName>
    </recommendedName>
</protein>
<evidence type="ECO:0000256" key="1">
    <source>
        <dbReference type="SAM" id="Phobius"/>
    </source>
</evidence>
<feature type="non-terminal residue" evidence="3">
    <location>
        <position position="173"/>
    </location>
</feature>
<dbReference type="AlphaFoldDB" id="A0A383EX83"/>
<keyword evidence="1" id="KW-1133">Transmembrane helix</keyword>
<dbReference type="InterPro" id="IPR007890">
    <property type="entry name" value="CHASE2"/>
</dbReference>
<sequence>MSDLLKRLGIGAGIGIVVAILIGWGTYEIYFLKSVLDGYEFLSYDGRMRSRTEDVEQMSIDDVVIIDIDNNSVAPPEEGGLGNYYDWPHAYHGQLINTVTSGNPSALLFDIIFDQENTFNFELVNALNANNAPTDESLAEVTGQFLSSNDPQLILEATYNSQKTYHALVFEQE</sequence>
<organism evidence="3">
    <name type="scientific">marine metagenome</name>
    <dbReference type="NCBI Taxonomy" id="408172"/>
    <lineage>
        <taxon>unclassified sequences</taxon>
        <taxon>metagenomes</taxon>
        <taxon>ecological metagenomes</taxon>
    </lineage>
</organism>
<reference evidence="3" key="1">
    <citation type="submission" date="2018-05" db="EMBL/GenBank/DDBJ databases">
        <authorList>
            <person name="Lanie J.A."/>
            <person name="Ng W.-L."/>
            <person name="Kazmierczak K.M."/>
            <person name="Andrzejewski T.M."/>
            <person name="Davidsen T.M."/>
            <person name="Wayne K.J."/>
            <person name="Tettelin H."/>
            <person name="Glass J.I."/>
            <person name="Rusch D."/>
            <person name="Podicherti R."/>
            <person name="Tsui H.-C.T."/>
            <person name="Winkler M.E."/>
        </authorList>
    </citation>
    <scope>NUCLEOTIDE SEQUENCE</scope>
</reference>
<feature type="transmembrane region" description="Helical" evidence="1">
    <location>
        <begin position="7"/>
        <end position="27"/>
    </location>
</feature>
<keyword evidence="1" id="KW-0472">Membrane</keyword>
<dbReference type="EMBL" id="UINC01229734">
    <property type="protein sequence ID" value="SVE61562.1"/>
    <property type="molecule type" value="Genomic_DNA"/>
</dbReference>
<feature type="domain" description="CHASE2" evidence="2">
    <location>
        <begin position="30"/>
        <end position="142"/>
    </location>
</feature>